<dbReference type="EMBL" id="LMWW01000086">
    <property type="protein sequence ID" value="KUN75266.1"/>
    <property type="molecule type" value="Genomic_DNA"/>
</dbReference>
<feature type="region of interest" description="Disordered" evidence="1">
    <location>
        <begin position="52"/>
        <end position="110"/>
    </location>
</feature>
<sequence>MVFVGDLAGVGDEGGRDGGDGRWGRFGGRFHGGPFRHRRRDRFGFFGRAVGEERAAEEGDCRPSCDEDAQPGRYGLQVEEAGGGDGGPERGGQRDEPRARQSTRSTWTRP</sequence>
<reference evidence="2 3" key="1">
    <citation type="submission" date="2015-10" db="EMBL/GenBank/DDBJ databases">
        <title>Draft genome sequence of Streptomyces griseoruber DSM 40281, type strain for the species Streptomyces griseoruber.</title>
        <authorList>
            <person name="Ruckert C."/>
            <person name="Winkler A."/>
            <person name="Kalinowski J."/>
            <person name="Kampfer P."/>
            <person name="Glaeser S."/>
        </authorList>
    </citation>
    <scope>NUCLEOTIDE SEQUENCE [LARGE SCALE GENOMIC DNA]</scope>
    <source>
        <strain evidence="2 3">DSM 40281</strain>
    </source>
</reference>
<comment type="caution">
    <text evidence="2">The sequence shown here is derived from an EMBL/GenBank/DDBJ whole genome shotgun (WGS) entry which is preliminary data.</text>
</comment>
<evidence type="ECO:0000256" key="1">
    <source>
        <dbReference type="SAM" id="MobiDB-lite"/>
    </source>
</evidence>
<keyword evidence="3" id="KW-1185">Reference proteome</keyword>
<gene>
    <name evidence="2" type="ORF">AQJ64_42965</name>
</gene>
<protein>
    <submittedName>
        <fullName evidence="2">Uncharacterized protein</fullName>
    </submittedName>
</protein>
<proteinExistence type="predicted"/>
<feature type="compositionally biased region" description="Polar residues" evidence="1">
    <location>
        <begin position="100"/>
        <end position="110"/>
    </location>
</feature>
<dbReference type="Proteomes" id="UP000052982">
    <property type="component" value="Unassembled WGS sequence"/>
</dbReference>
<organism evidence="2 3">
    <name type="scientific">Streptomyces griseoruber</name>
    <dbReference type="NCBI Taxonomy" id="1943"/>
    <lineage>
        <taxon>Bacteria</taxon>
        <taxon>Bacillati</taxon>
        <taxon>Actinomycetota</taxon>
        <taxon>Actinomycetes</taxon>
        <taxon>Kitasatosporales</taxon>
        <taxon>Streptomycetaceae</taxon>
        <taxon>Streptomyces</taxon>
    </lineage>
</organism>
<feature type="compositionally biased region" description="Basic and acidic residues" evidence="1">
    <location>
        <begin position="87"/>
        <end position="99"/>
    </location>
</feature>
<feature type="compositionally biased region" description="Basic and acidic residues" evidence="1">
    <location>
        <begin position="52"/>
        <end position="65"/>
    </location>
</feature>
<evidence type="ECO:0000313" key="3">
    <source>
        <dbReference type="Proteomes" id="UP000052982"/>
    </source>
</evidence>
<name>A0A117R7G0_9ACTN</name>
<feature type="region of interest" description="Disordered" evidence="1">
    <location>
        <begin position="1"/>
        <end position="31"/>
    </location>
</feature>
<dbReference type="AlphaFoldDB" id="A0A117R7G0"/>
<feature type="compositionally biased region" description="Basic and acidic residues" evidence="1">
    <location>
        <begin position="13"/>
        <end position="23"/>
    </location>
</feature>
<evidence type="ECO:0000313" key="2">
    <source>
        <dbReference type="EMBL" id="KUN75266.1"/>
    </source>
</evidence>
<accession>A0A117R7G0</accession>
<dbReference type="STRING" id="1943.AQJ64_42965"/>